<evidence type="ECO:0000313" key="1">
    <source>
        <dbReference type="EMBL" id="RUL89798.1"/>
    </source>
</evidence>
<gene>
    <name evidence="1" type="ORF">TsocGM_00585</name>
</gene>
<reference evidence="1 2" key="2">
    <citation type="submission" date="2019-01" db="EMBL/GenBank/DDBJ databases">
        <title>Tautonia sociabilis, a novel thermotolerant planctomycete of Isosphaeraceae family, isolated from a 4000 m deep subterranean habitat.</title>
        <authorList>
            <person name="Kovaleva O.L."/>
            <person name="Elcheninov A.G."/>
            <person name="Van Heerden E."/>
            <person name="Toshchakov S.V."/>
            <person name="Novikov A."/>
            <person name="Bonch-Osmolovskaya E.A."/>
            <person name="Kublanov I.V."/>
        </authorList>
    </citation>
    <scope>NUCLEOTIDE SEQUENCE [LARGE SCALE GENOMIC DNA]</scope>
    <source>
        <strain evidence="1 2">GM2012</strain>
    </source>
</reference>
<dbReference type="Proteomes" id="UP000280296">
    <property type="component" value="Unassembled WGS sequence"/>
</dbReference>
<sequence length="626" mass="69360">MFDVPEDLKAILDACPGWQVAGSVAELTELAVGDAVDGWHEVAYDVPGRGPVVEARVCRVNNGIAANYLEPYMRRRDPDCMVIGDARPTNKPRYAERFGVGFEQTRAETFDWLKTQPLALLPFISGVPGKGIDAIAVVPANAGFFALGLALLQGILGPDEIRPDFHPRAVVYVAPPFRHTHFDGKQVVVHNRLEHLHELFSYNLYPGPSAKKGIYGVLLALGEREQWVTAHCSTVRIITPYGKRLTVMHEGASGGGKSEMLEEIHRERDGRLLLGRRLADGDERHLILPRGCQLQPVTDDMALCHPSLQDGDGRLKLIDAESAWFVRVNHIDRYGVDPHLEEQTINAREPLLFLNIRAVPGATALIWEHIEDEPGKPCPNPRVVIPRQTIPGVVNGPVRVDVRSFGVRTPPCSRQAPSYGIIGLFHVLPPALSWLWRLVAPRGHANPSIVQTEGMSSEGVGSYWPFATGRRVDQANLLLTQFREGRRMRHVLIPNQHIGGWKVGFMGQWIARDYLARRGPDPFDPDQITPARCPLLGYALNSLVIEGQDIPPIFLQVDRQKEVGEDGYDAGAAILTDFFRKELANYLVPDLDPLGRQIIECMLDGGTVRDYEALIPGLAIVADEDL</sequence>
<name>A0A432MS95_9BACT</name>
<organism evidence="1 2">
    <name type="scientific">Tautonia sociabilis</name>
    <dbReference type="NCBI Taxonomy" id="2080755"/>
    <lineage>
        <taxon>Bacteria</taxon>
        <taxon>Pseudomonadati</taxon>
        <taxon>Planctomycetota</taxon>
        <taxon>Planctomycetia</taxon>
        <taxon>Isosphaerales</taxon>
        <taxon>Isosphaeraceae</taxon>
        <taxon>Tautonia</taxon>
    </lineage>
</organism>
<comment type="caution">
    <text evidence="1">The sequence shown here is derived from an EMBL/GenBank/DDBJ whole genome shotgun (WGS) entry which is preliminary data.</text>
</comment>
<proteinExistence type="predicted"/>
<keyword evidence="2" id="KW-1185">Reference proteome</keyword>
<dbReference type="Pfam" id="PF16260">
    <property type="entry name" value="DUF4914"/>
    <property type="match status" value="1"/>
</dbReference>
<protein>
    <submittedName>
        <fullName evidence="1">DUF4914 family protein</fullName>
    </submittedName>
</protein>
<dbReference type="InterPro" id="IPR032583">
    <property type="entry name" value="DUF4914"/>
</dbReference>
<reference evidence="1 2" key="1">
    <citation type="submission" date="2018-12" db="EMBL/GenBank/DDBJ databases">
        <authorList>
            <person name="Toschakov S.V."/>
        </authorList>
    </citation>
    <scope>NUCLEOTIDE SEQUENCE [LARGE SCALE GENOMIC DNA]</scope>
    <source>
        <strain evidence="1 2">GM2012</strain>
    </source>
</reference>
<dbReference type="AlphaFoldDB" id="A0A432MS95"/>
<dbReference type="OrthoDB" id="9763944at2"/>
<dbReference type="SUPFAM" id="SSF53795">
    <property type="entry name" value="PEP carboxykinase-like"/>
    <property type="match status" value="1"/>
</dbReference>
<dbReference type="EMBL" id="RYZH01000001">
    <property type="protein sequence ID" value="RUL89798.1"/>
    <property type="molecule type" value="Genomic_DNA"/>
</dbReference>
<evidence type="ECO:0000313" key="2">
    <source>
        <dbReference type="Proteomes" id="UP000280296"/>
    </source>
</evidence>
<accession>A0A432MS95</accession>